<dbReference type="RefSeq" id="WP_211783548.1">
    <property type="nucleotide sequence ID" value="NZ_CP047289.1"/>
</dbReference>
<evidence type="ECO:0000313" key="2">
    <source>
        <dbReference type="EMBL" id="QUS36328.1"/>
    </source>
</evidence>
<dbReference type="EMBL" id="CP047289">
    <property type="protein sequence ID" value="QUS36328.1"/>
    <property type="molecule type" value="Genomic_DNA"/>
</dbReference>
<keyword evidence="3" id="KW-1185">Reference proteome</keyword>
<dbReference type="Proteomes" id="UP000679284">
    <property type="component" value="Chromosome"/>
</dbReference>
<organism evidence="2 3">
    <name type="scientific">Falsirhodobacter algicola</name>
    <dbReference type="NCBI Taxonomy" id="2692330"/>
    <lineage>
        <taxon>Bacteria</taxon>
        <taxon>Pseudomonadati</taxon>
        <taxon>Pseudomonadota</taxon>
        <taxon>Alphaproteobacteria</taxon>
        <taxon>Rhodobacterales</taxon>
        <taxon>Paracoccaceae</taxon>
        <taxon>Falsirhodobacter</taxon>
    </lineage>
</organism>
<name>A0A8J8SLB3_9RHOB</name>
<keyword evidence="1" id="KW-0175">Coiled coil</keyword>
<dbReference type="AlphaFoldDB" id="A0A8J8SLB3"/>
<gene>
    <name evidence="2" type="ORF">GR316_08635</name>
</gene>
<sequence length="115" mass="12576">MSDTTAHDDRHSLLRALIARDLRICEVQTEVQNLLSLQAAAKEDAEARFKETAHLTRRLAAAKKAGETDKALAKLRAECDALKTSLAAEKAAKARCEAEVEALKQRIAALQADRP</sequence>
<evidence type="ECO:0000313" key="3">
    <source>
        <dbReference type="Proteomes" id="UP000679284"/>
    </source>
</evidence>
<dbReference type="KEGG" id="fap:GR316_08635"/>
<accession>A0A8J8SLB3</accession>
<feature type="coiled-coil region" evidence="1">
    <location>
        <begin position="72"/>
        <end position="113"/>
    </location>
</feature>
<proteinExistence type="predicted"/>
<protein>
    <submittedName>
        <fullName evidence="2">Uncharacterized protein</fullName>
    </submittedName>
</protein>
<reference evidence="2" key="1">
    <citation type="submission" date="2020-01" db="EMBL/GenBank/DDBJ databases">
        <authorList>
            <person name="Yang Y."/>
            <person name="Kwon Y.M."/>
        </authorList>
    </citation>
    <scope>NUCLEOTIDE SEQUENCE</scope>
    <source>
        <strain evidence="2">PG104</strain>
    </source>
</reference>
<evidence type="ECO:0000256" key="1">
    <source>
        <dbReference type="SAM" id="Coils"/>
    </source>
</evidence>